<feature type="domain" description="Reverse transcriptase Ty1/copia-type" evidence="1">
    <location>
        <begin position="420"/>
        <end position="533"/>
    </location>
</feature>
<dbReference type="PANTHER" id="PTHR11439">
    <property type="entry name" value="GAG-POL-RELATED RETROTRANSPOSON"/>
    <property type="match status" value="1"/>
</dbReference>
<reference evidence="2" key="1">
    <citation type="journal article" date="2019" name="Sci. Rep.">
        <title>Draft genome of Tanacetum cinerariifolium, the natural source of mosquito coil.</title>
        <authorList>
            <person name="Yamashiro T."/>
            <person name="Shiraishi A."/>
            <person name="Satake H."/>
            <person name="Nakayama K."/>
        </authorList>
    </citation>
    <scope>NUCLEOTIDE SEQUENCE</scope>
</reference>
<comment type="caution">
    <text evidence="2">The sequence shown here is derived from an EMBL/GenBank/DDBJ whole genome shotgun (WGS) entry which is preliminary data.</text>
</comment>
<dbReference type="PANTHER" id="PTHR11439:SF495">
    <property type="entry name" value="REVERSE TRANSCRIPTASE, RNA-DEPENDENT DNA POLYMERASE-RELATED"/>
    <property type="match status" value="1"/>
</dbReference>
<proteinExistence type="predicted"/>
<dbReference type="Pfam" id="PF07727">
    <property type="entry name" value="RVT_2"/>
    <property type="match status" value="1"/>
</dbReference>
<accession>A0A6L2NZF5</accession>
<dbReference type="AlphaFoldDB" id="A0A6L2NZF5"/>
<gene>
    <name evidence="2" type="ORF">Tci_062053</name>
</gene>
<organism evidence="2">
    <name type="scientific">Tanacetum cinerariifolium</name>
    <name type="common">Dalmatian daisy</name>
    <name type="synonym">Chrysanthemum cinerariifolium</name>
    <dbReference type="NCBI Taxonomy" id="118510"/>
    <lineage>
        <taxon>Eukaryota</taxon>
        <taxon>Viridiplantae</taxon>
        <taxon>Streptophyta</taxon>
        <taxon>Embryophyta</taxon>
        <taxon>Tracheophyta</taxon>
        <taxon>Spermatophyta</taxon>
        <taxon>Magnoliopsida</taxon>
        <taxon>eudicotyledons</taxon>
        <taxon>Gunneridae</taxon>
        <taxon>Pentapetalae</taxon>
        <taxon>asterids</taxon>
        <taxon>campanulids</taxon>
        <taxon>Asterales</taxon>
        <taxon>Asteraceae</taxon>
        <taxon>Asteroideae</taxon>
        <taxon>Anthemideae</taxon>
        <taxon>Anthemidinae</taxon>
        <taxon>Tanacetum</taxon>
    </lineage>
</organism>
<evidence type="ECO:0000313" key="2">
    <source>
        <dbReference type="EMBL" id="GEU90075.1"/>
    </source>
</evidence>
<protein>
    <recommendedName>
        <fullName evidence="1">Reverse transcriptase Ty1/copia-type domain-containing protein</fullName>
    </recommendedName>
</protein>
<dbReference type="EMBL" id="BKCJ010010103">
    <property type="protein sequence ID" value="GEU90075.1"/>
    <property type="molecule type" value="Genomic_DNA"/>
</dbReference>
<name>A0A6L2NZF5_TANCI</name>
<sequence length="667" mass="75353">MFAKAKDPEIIDKNISHKPIDYEKLNRLYEDFRKRFTPQQEMDDEQAFWLRISNPTSKPFDASPVKIETPMELPKASLVNKSLKKLKFHLARFDNVVKIRTTPDCVQKGIVEQAKVKQPLDNALDFFGKHAQRIQELRVYVQDTCPNAIKPSAKKVAVTPKNKVKKVRKLQNVKNIGSSKKAKIVESKNANHSKPNHTCGSNATDIPSSSSLVMTSCLDCSLLAKDGLARGILRLKFQKDHMCSACALGKSKRSSHQSKAEDTNQEKLYLLHMDLFLKTKDEAPKAIIKCNKNIQGHLNATVRNVRTDNGTELVNYTLHEFYENVGISHQTFVAIQEVAASRAMDLTDSSVSTSIDQDAPSTNKVFLIKLKWIYKVKTDKFDGVLKNKARLVTQEFKQEEGDDFKESFAPVAIIVAIHIFVANVTPIARIRAIRIFLANVAHKNMTIFQMDVKTSFLNGELKGEVYVSQPERFVDQDNPSHVYKLKRALYGLRQEPHAWYDTLSSFLISQQFSKGAVDLTIFTQQVGNDLLLMTTKFKISMMGKIDFVDTPMVENSKLDKDLQEKPVDATQYHGMIGSLMYLTSGRPDLIYAVFLCAWYQEKPIEKHLNTVKMTFQYLKGTISMGLSYYKDTGISLTAYADLDHTGCQDTRCSTSGSAQYLGDKLVS</sequence>
<evidence type="ECO:0000259" key="1">
    <source>
        <dbReference type="Pfam" id="PF07727"/>
    </source>
</evidence>
<dbReference type="InterPro" id="IPR013103">
    <property type="entry name" value="RVT_2"/>
</dbReference>